<comment type="caution">
    <text evidence="1">The sequence shown here is derived from an EMBL/GenBank/DDBJ whole genome shotgun (WGS) entry which is preliminary data.</text>
</comment>
<dbReference type="EMBL" id="JAAGLU010000029">
    <property type="protein sequence ID" value="NEC90112.1"/>
    <property type="molecule type" value="Genomic_DNA"/>
</dbReference>
<dbReference type="Pfam" id="PF14518">
    <property type="entry name" value="Haem_oxygenas_2"/>
    <property type="match status" value="1"/>
</dbReference>
<dbReference type="SUPFAM" id="SSF48613">
    <property type="entry name" value="Heme oxygenase-like"/>
    <property type="match status" value="1"/>
</dbReference>
<sequence>MTVEEQTRSRALRHKIGLLMPAVDAASRQMWTHPRSDQVYLEWLKALHGTIRATVPLMLAAVEQCTVRQGDPVADLVGRYLAKHVREEYGHDQWVADDYVVAGGDPEALRTTLPGAAIASLVGSQYYWLRHVHPVALVGHIAVLEGNPPGPGLAGDLAARTGLPDESFRTIARHAQLDVQHRDDVHRLIDRLPLDPAQEELLGVSALHSLRGLIEVMEDVLGRVGRRSPVALAG</sequence>
<protein>
    <submittedName>
        <fullName evidence="1">Iron-containing redox enzyme family protein</fullName>
    </submittedName>
</protein>
<accession>A0A6B3C0W9</accession>
<gene>
    <name evidence="1" type="ORF">G3I71_30900</name>
</gene>
<dbReference type="Gene3D" id="1.20.910.10">
    <property type="entry name" value="Heme oxygenase-like"/>
    <property type="match status" value="1"/>
</dbReference>
<dbReference type="RefSeq" id="WP_164319707.1">
    <property type="nucleotide sequence ID" value="NZ_JAAGLU010000029.1"/>
</dbReference>
<reference evidence="1" key="1">
    <citation type="submission" date="2020-01" db="EMBL/GenBank/DDBJ databases">
        <title>Insect and environment-associated Actinomycetes.</title>
        <authorList>
            <person name="Currrie C."/>
            <person name="Chevrette M."/>
            <person name="Carlson C."/>
            <person name="Stubbendieck R."/>
            <person name="Wendt-Pienkowski E."/>
        </authorList>
    </citation>
    <scope>NUCLEOTIDE SEQUENCE</scope>
    <source>
        <strain evidence="1">SID12501</strain>
    </source>
</reference>
<organism evidence="1">
    <name type="scientific">Streptomyces sp. SID12501</name>
    <dbReference type="NCBI Taxonomy" id="2706042"/>
    <lineage>
        <taxon>Bacteria</taxon>
        <taxon>Bacillati</taxon>
        <taxon>Actinomycetota</taxon>
        <taxon>Actinomycetes</taxon>
        <taxon>Kitasatosporales</taxon>
        <taxon>Streptomycetaceae</taxon>
        <taxon>Streptomyces</taxon>
    </lineage>
</organism>
<name>A0A6B3C0W9_9ACTN</name>
<dbReference type="InterPro" id="IPR016084">
    <property type="entry name" value="Haem_Oase-like_multi-hlx"/>
</dbReference>
<evidence type="ECO:0000313" key="1">
    <source>
        <dbReference type="EMBL" id="NEC90112.1"/>
    </source>
</evidence>
<dbReference type="AlphaFoldDB" id="A0A6B3C0W9"/>
<proteinExistence type="predicted"/>